<dbReference type="InterPro" id="IPR052245">
    <property type="entry name" value="Plant_Stress_Dev_TF"/>
</dbReference>
<dbReference type="GO" id="GO:0003677">
    <property type="term" value="F:DNA binding"/>
    <property type="evidence" value="ECO:0007669"/>
    <property type="project" value="UniProtKB-KW"/>
</dbReference>
<dbReference type="FunFam" id="1.10.10.60:FF:000009">
    <property type="entry name" value="transcription factor MYB1R1"/>
    <property type="match status" value="1"/>
</dbReference>
<dbReference type="InterPro" id="IPR017930">
    <property type="entry name" value="Myb_dom"/>
</dbReference>
<dbReference type="PROSITE" id="PS51293">
    <property type="entry name" value="SANT"/>
    <property type="match status" value="1"/>
</dbReference>
<dbReference type="GO" id="GO:0009739">
    <property type="term" value="P:response to gibberellin"/>
    <property type="evidence" value="ECO:0007669"/>
    <property type="project" value="TreeGrafter"/>
</dbReference>
<dbReference type="InterPro" id="IPR001005">
    <property type="entry name" value="SANT/Myb"/>
</dbReference>
<dbReference type="PANTHER" id="PTHR44191">
    <property type="entry name" value="TRANSCRIPTION FACTOR KUA1"/>
    <property type="match status" value="1"/>
</dbReference>
<dbReference type="GO" id="GO:0009723">
    <property type="term" value="P:response to ethylene"/>
    <property type="evidence" value="ECO:0007669"/>
    <property type="project" value="TreeGrafter"/>
</dbReference>
<dbReference type="GO" id="GO:0006355">
    <property type="term" value="P:regulation of DNA-templated transcription"/>
    <property type="evidence" value="ECO:0007669"/>
    <property type="project" value="UniProtKB-ARBA"/>
</dbReference>
<gene>
    <name evidence="9" type="ORF">CFP56_041388</name>
</gene>
<keyword evidence="2" id="KW-0805">Transcription regulation</keyword>
<feature type="domain" description="SANT" evidence="7">
    <location>
        <begin position="117"/>
        <end position="170"/>
    </location>
</feature>
<dbReference type="InterPro" id="IPR006447">
    <property type="entry name" value="Myb_dom_plants"/>
</dbReference>
<dbReference type="EMBL" id="PKMF04000830">
    <property type="protein sequence ID" value="KAK7818423.1"/>
    <property type="molecule type" value="Genomic_DNA"/>
</dbReference>
<protein>
    <submittedName>
        <fullName evidence="9">Transcription factor</fullName>
    </submittedName>
</protein>
<evidence type="ECO:0000259" key="8">
    <source>
        <dbReference type="PROSITE" id="PS51294"/>
    </source>
</evidence>
<dbReference type="GO" id="GO:0005634">
    <property type="term" value="C:nucleus"/>
    <property type="evidence" value="ECO:0007669"/>
    <property type="project" value="UniProtKB-SubCell"/>
</dbReference>
<reference evidence="9 10" key="1">
    <citation type="journal article" date="2018" name="Sci. Data">
        <title>The draft genome sequence of cork oak.</title>
        <authorList>
            <person name="Ramos A.M."/>
            <person name="Usie A."/>
            <person name="Barbosa P."/>
            <person name="Barros P.M."/>
            <person name="Capote T."/>
            <person name="Chaves I."/>
            <person name="Simoes F."/>
            <person name="Abreu I."/>
            <person name="Carrasquinho I."/>
            <person name="Faro C."/>
            <person name="Guimaraes J.B."/>
            <person name="Mendonca D."/>
            <person name="Nobrega F."/>
            <person name="Rodrigues L."/>
            <person name="Saibo N.J.M."/>
            <person name="Varela M.C."/>
            <person name="Egas C."/>
            <person name="Matos J."/>
            <person name="Miguel C.M."/>
            <person name="Oliveira M.M."/>
            <person name="Ricardo C.P."/>
            <person name="Goncalves S."/>
        </authorList>
    </citation>
    <scope>NUCLEOTIDE SEQUENCE [LARGE SCALE GENOMIC DNA]</scope>
    <source>
        <strain evidence="10">cv. HL8</strain>
    </source>
</reference>
<feature type="domain" description="HTH myb-type" evidence="8">
    <location>
        <begin position="118"/>
        <end position="170"/>
    </location>
</feature>
<feature type="domain" description="Myb-like" evidence="6">
    <location>
        <begin position="118"/>
        <end position="166"/>
    </location>
</feature>
<keyword evidence="3" id="KW-0238">DNA-binding</keyword>
<comment type="subcellular location">
    <subcellularLocation>
        <location evidence="1">Nucleus</location>
    </subcellularLocation>
</comment>
<dbReference type="AlphaFoldDB" id="A0AAW0IVT3"/>
<keyword evidence="5" id="KW-0539">Nucleus</keyword>
<evidence type="ECO:0000259" key="6">
    <source>
        <dbReference type="PROSITE" id="PS50090"/>
    </source>
</evidence>
<dbReference type="CDD" id="cd00167">
    <property type="entry name" value="SANT"/>
    <property type="match status" value="1"/>
</dbReference>
<dbReference type="PANTHER" id="PTHR44191:SF45">
    <property type="entry name" value="TRANSCRIPTION FACTOR MYB1R1-LIKE"/>
    <property type="match status" value="1"/>
</dbReference>
<evidence type="ECO:0000313" key="10">
    <source>
        <dbReference type="Proteomes" id="UP000237347"/>
    </source>
</evidence>
<organism evidence="9 10">
    <name type="scientific">Quercus suber</name>
    <name type="common">Cork oak</name>
    <dbReference type="NCBI Taxonomy" id="58331"/>
    <lineage>
        <taxon>Eukaryota</taxon>
        <taxon>Viridiplantae</taxon>
        <taxon>Streptophyta</taxon>
        <taxon>Embryophyta</taxon>
        <taxon>Tracheophyta</taxon>
        <taxon>Spermatophyta</taxon>
        <taxon>Magnoliopsida</taxon>
        <taxon>eudicotyledons</taxon>
        <taxon>Gunneridae</taxon>
        <taxon>Pentapetalae</taxon>
        <taxon>rosids</taxon>
        <taxon>fabids</taxon>
        <taxon>Fagales</taxon>
        <taxon>Fagaceae</taxon>
        <taxon>Quercus</taxon>
    </lineage>
</organism>
<evidence type="ECO:0000256" key="2">
    <source>
        <dbReference type="ARBA" id="ARBA00023015"/>
    </source>
</evidence>
<evidence type="ECO:0000256" key="4">
    <source>
        <dbReference type="ARBA" id="ARBA00023163"/>
    </source>
</evidence>
<evidence type="ECO:0000256" key="5">
    <source>
        <dbReference type="ARBA" id="ARBA00023242"/>
    </source>
</evidence>
<evidence type="ECO:0000313" key="9">
    <source>
        <dbReference type="EMBL" id="KAK7818423.1"/>
    </source>
</evidence>
<accession>A0AAW0IVT3</accession>
<dbReference type="Pfam" id="PF00249">
    <property type="entry name" value="Myb_DNA-binding"/>
    <property type="match status" value="1"/>
</dbReference>
<dbReference type="PROSITE" id="PS50090">
    <property type="entry name" value="MYB_LIKE"/>
    <property type="match status" value="1"/>
</dbReference>
<dbReference type="SUPFAM" id="SSF46689">
    <property type="entry name" value="Homeodomain-like"/>
    <property type="match status" value="1"/>
</dbReference>
<proteinExistence type="predicted"/>
<dbReference type="Gene3D" id="1.10.10.60">
    <property type="entry name" value="Homeodomain-like"/>
    <property type="match status" value="1"/>
</dbReference>
<dbReference type="Proteomes" id="UP000237347">
    <property type="component" value="Unassembled WGS sequence"/>
</dbReference>
<keyword evidence="4" id="KW-0804">Transcription</keyword>
<comment type="caution">
    <text evidence="9">The sequence shown here is derived from an EMBL/GenBank/DDBJ whole genome shotgun (WGS) entry which is preliminary data.</text>
</comment>
<evidence type="ECO:0000259" key="7">
    <source>
        <dbReference type="PROSITE" id="PS51293"/>
    </source>
</evidence>
<sequence length="302" mass="33958">MDMWGSHMGELRVGQMQKLEGLTVLSFWKTARTMVMRDSVSVRKCLHCGLNVHNSSGITTGKCVKLFGVCLRNNGGDHDHDAMKNRVSMENPCYEKVKNKDVEGEEDDAKDLANGINQRRRWTEEEHKLFLIGLKKLGRGDWKGVSSTFVTTRSPAQVASHAQKHFMRQLVINKKKHKQSVFDLSLNEAELAPNDFPISHTEKSDTEKAVKATTANQHNENRFPRIAMGIPPLAQMPAPVFGAPNYCRIPSTVNSANQSYSSRLPGRTLLNYGTCAPDLIDPSKYPIFHHHRRSSHTVIILD</sequence>
<dbReference type="NCBIfam" id="TIGR01557">
    <property type="entry name" value="myb_SHAQKYF"/>
    <property type="match status" value="1"/>
</dbReference>
<dbReference type="PROSITE" id="PS51294">
    <property type="entry name" value="HTH_MYB"/>
    <property type="match status" value="1"/>
</dbReference>
<name>A0AAW0IVT3_QUESU</name>
<dbReference type="InterPro" id="IPR017884">
    <property type="entry name" value="SANT_dom"/>
</dbReference>
<dbReference type="SMART" id="SM00717">
    <property type="entry name" value="SANT"/>
    <property type="match status" value="1"/>
</dbReference>
<keyword evidence="10" id="KW-1185">Reference proteome</keyword>
<dbReference type="InterPro" id="IPR009057">
    <property type="entry name" value="Homeodomain-like_sf"/>
</dbReference>
<evidence type="ECO:0000256" key="1">
    <source>
        <dbReference type="ARBA" id="ARBA00004123"/>
    </source>
</evidence>
<evidence type="ECO:0000256" key="3">
    <source>
        <dbReference type="ARBA" id="ARBA00023125"/>
    </source>
</evidence>